<feature type="repeat" description="PPR" evidence="2">
    <location>
        <begin position="5"/>
        <end position="39"/>
    </location>
</feature>
<keyword evidence="4" id="KW-1185">Reference proteome</keyword>
<dbReference type="FunFam" id="1.25.40.10:FF:000158">
    <property type="entry name" value="pentatricopeptide repeat-containing protein At2g33680"/>
    <property type="match status" value="1"/>
</dbReference>
<reference evidence="3 4" key="1">
    <citation type="journal article" date="2020" name="Nat. Food">
        <title>A phased Vanilla planifolia genome enables genetic improvement of flavour and production.</title>
        <authorList>
            <person name="Hasing T."/>
            <person name="Tang H."/>
            <person name="Brym M."/>
            <person name="Khazi F."/>
            <person name="Huang T."/>
            <person name="Chambers A.H."/>
        </authorList>
    </citation>
    <scope>NUCLEOTIDE SEQUENCE [LARGE SCALE GENOMIC DNA]</scope>
    <source>
        <tissue evidence="3">Leaf</tissue>
    </source>
</reference>
<accession>A0A835RNF5</accession>
<comment type="caution">
    <text evidence="3">The sequence shown here is derived from an EMBL/GenBank/DDBJ whole genome shotgun (WGS) entry which is preliminary data.</text>
</comment>
<dbReference type="Proteomes" id="UP000636800">
    <property type="component" value="Chromosome 1"/>
</dbReference>
<dbReference type="GO" id="GO:0099402">
    <property type="term" value="P:plant organ development"/>
    <property type="evidence" value="ECO:0007669"/>
    <property type="project" value="UniProtKB-ARBA"/>
</dbReference>
<dbReference type="Gene3D" id="1.25.40.10">
    <property type="entry name" value="Tetratricopeptide repeat domain"/>
    <property type="match status" value="1"/>
</dbReference>
<evidence type="ECO:0000256" key="2">
    <source>
        <dbReference type="PROSITE-ProRule" id="PRU00708"/>
    </source>
</evidence>
<dbReference type="GO" id="GO:0009451">
    <property type="term" value="P:RNA modification"/>
    <property type="evidence" value="ECO:0007669"/>
    <property type="project" value="InterPro"/>
</dbReference>
<evidence type="ECO:0008006" key="5">
    <source>
        <dbReference type="Google" id="ProtNLM"/>
    </source>
</evidence>
<dbReference type="PROSITE" id="PS51375">
    <property type="entry name" value="PPR"/>
    <property type="match status" value="1"/>
</dbReference>
<protein>
    <recommendedName>
        <fullName evidence="5">Pentatricopeptide repeat-containing protein</fullName>
    </recommendedName>
</protein>
<proteinExistence type="predicted"/>
<dbReference type="PANTHER" id="PTHR47926:SF452">
    <property type="entry name" value="PENTATRICOPEPTIDE REPEAT-CONTAINING PROTEIN"/>
    <property type="match status" value="1"/>
</dbReference>
<dbReference type="InterPro" id="IPR046960">
    <property type="entry name" value="PPR_At4g14850-like_plant"/>
</dbReference>
<dbReference type="EMBL" id="JADCNL010000001">
    <property type="protein sequence ID" value="KAG0495366.1"/>
    <property type="molecule type" value="Genomic_DNA"/>
</dbReference>
<dbReference type="InterPro" id="IPR011990">
    <property type="entry name" value="TPR-like_helical_dom_sf"/>
</dbReference>
<dbReference type="Pfam" id="PF01535">
    <property type="entry name" value="PPR"/>
    <property type="match status" value="1"/>
</dbReference>
<organism evidence="3 4">
    <name type="scientific">Vanilla planifolia</name>
    <name type="common">Vanilla</name>
    <dbReference type="NCBI Taxonomy" id="51239"/>
    <lineage>
        <taxon>Eukaryota</taxon>
        <taxon>Viridiplantae</taxon>
        <taxon>Streptophyta</taxon>
        <taxon>Embryophyta</taxon>
        <taxon>Tracheophyta</taxon>
        <taxon>Spermatophyta</taxon>
        <taxon>Magnoliopsida</taxon>
        <taxon>Liliopsida</taxon>
        <taxon>Asparagales</taxon>
        <taxon>Orchidaceae</taxon>
        <taxon>Vanilloideae</taxon>
        <taxon>Vanilleae</taxon>
        <taxon>Vanilla</taxon>
    </lineage>
</organism>
<dbReference type="OrthoDB" id="185373at2759"/>
<dbReference type="NCBIfam" id="TIGR00756">
    <property type="entry name" value="PPR"/>
    <property type="match status" value="1"/>
</dbReference>
<dbReference type="AlphaFoldDB" id="A0A835RNF5"/>
<dbReference type="PANTHER" id="PTHR47926">
    <property type="entry name" value="PENTATRICOPEPTIDE REPEAT-CONTAINING PROTEIN"/>
    <property type="match status" value="1"/>
</dbReference>
<evidence type="ECO:0000256" key="1">
    <source>
        <dbReference type="ARBA" id="ARBA00022737"/>
    </source>
</evidence>
<dbReference type="InterPro" id="IPR002885">
    <property type="entry name" value="PPR_rpt"/>
</dbReference>
<evidence type="ECO:0000313" key="3">
    <source>
        <dbReference type="EMBL" id="KAG0495366.1"/>
    </source>
</evidence>
<dbReference type="Pfam" id="PF13041">
    <property type="entry name" value="PPR_2"/>
    <property type="match status" value="1"/>
</dbReference>
<gene>
    <name evidence="3" type="ORF">HPP92_000057</name>
</gene>
<dbReference type="GO" id="GO:0003723">
    <property type="term" value="F:RNA binding"/>
    <property type="evidence" value="ECO:0007669"/>
    <property type="project" value="InterPro"/>
</dbReference>
<evidence type="ECO:0000313" key="4">
    <source>
        <dbReference type="Proteomes" id="UP000636800"/>
    </source>
</evidence>
<name>A0A835RNF5_VANPL</name>
<keyword evidence="1" id="KW-0677">Repeat</keyword>
<sequence length="213" mass="24332">MPVRNLVAWNSMIVGYAQHGLGKEAVELFDRMETKDTQPNDITFIGILSACMHGGLAELGYRSFEVMKTRGVMPRVEHYACMVDLLARAGQTKRAYELIKSMPMDPNVIFWRSLLARCKTHDDLEVGQLVVHQLRMADPGDASARAMESFLNANVGLWIYKDKFRCKQKKATKKVPGRKEAIGGRFSNYNKDQSIARWKLERNYYPTQGLRDK</sequence>